<name>A0A0A9HL03_ARUDO</name>
<proteinExistence type="predicted"/>
<reference evidence="1" key="1">
    <citation type="submission" date="2014-09" db="EMBL/GenBank/DDBJ databases">
        <authorList>
            <person name="Magalhaes I.L.F."/>
            <person name="Oliveira U."/>
            <person name="Santos F.R."/>
            <person name="Vidigal T.H.D.A."/>
            <person name="Brescovit A.D."/>
            <person name="Santos A.J."/>
        </authorList>
    </citation>
    <scope>NUCLEOTIDE SEQUENCE</scope>
    <source>
        <tissue evidence="1">Shoot tissue taken approximately 20 cm above the soil surface</tissue>
    </source>
</reference>
<protein>
    <submittedName>
        <fullName evidence="1">Uncharacterized protein</fullName>
    </submittedName>
</protein>
<dbReference type="EMBL" id="GBRH01162365">
    <property type="protein sequence ID" value="JAE35531.1"/>
    <property type="molecule type" value="Transcribed_RNA"/>
</dbReference>
<dbReference type="AlphaFoldDB" id="A0A0A9HL03"/>
<organism evidence="1">
    <name type="scientific">Arundo donax</name>
    <name type="common">Giant reed</name>
    <name type="synonym">Donax arundinaceus</name>
    <dbReference type="NCBI Taxonomy" id="35708"/>
    <lineage>
        <taxon>Eukaryota</taxon>
        <taxon>Viridiplantae</taxon>
        <taxon>Streptophyta</taxon>
        <taxon>Embryophyta</taxon>
        <taxon>Tracheophyta</taxon>
        <taxon>Spermatophyta</taxon>
        <taxon>Magnoliopsida</taxon>
        <taxon>Liliopsida</taxon>
        <taxon>Poales</taxon>
        <taxon>Poaceae</taxon>
        <taxon>PACMAD clade</taxon>
        <taxon>Arundinoideae</taxon>
        <taxon>Arundineae</taxon>
        <taxon>Arundo</taxon>
    </lineage>
</organism>
<reference evidence="1" key="2">
    <citation type="journal article" date="2015" name="Data Brief">
        <title>Shoot transcriptome of the giant reed, Arundo donax.</title>
        <authorList>
            <person name="Barrero R.A."/>
            <person name="Guerrero F.D."/>
            <person name="Moolhuijzen P."/>
            <person name="Goolsby J.A."/>
            <person name="Tidwell J."/>
            <person name="Bellgard S.E."/>
            <person name="Bellgard M.I."/>
        </authorList>
    </citation>
    <scope>NUCLEOTIDE SEQUENCE</scope>
    <source>
        <tissue evidence="1">Shoot tissue taken approximately 20 cm above the soil surface</tissue>
    </source>
</reference>
<accession>A0A0A9HL03</accession>
<sequence length="54" mass="6142">MNYVIAFPFINLHVIFSHTCGVRHVLTLAIPKHINNAAQIKKNCVDYFSKEEGV</sequence>
<evidence type="ECO:0000313" key="1">
    <source>
        <dbReference type="EMBL" id="JAE35531.1"/>
    </source>
</evidence>